<dbReference type="Gene3D" id="3.40.50.150">
    <property type="entry name" value="Vaccinia Virus protein VP39"/>
    <property type="match status" value="1"/>
</dbReference>
<evidence type="ECO:0000313" key="2">
    <source>
        <dbReference type="Proteomes" id="UP000193498"/>
    </source>
</evidence>
<dbReference type="InterPro" id="IPR029063">
    <property type="entry name" value="SAM-dependent_MTases_sf"/>
</dbReference>
<dbReference type="AlphaFoldDB" id="A0A1Y1WQ40"/>
<name>A0A1Y1WQ40_9FUNG</name>
<dbReference type="Pfam" id="PF13489">
    <property type="entry name" value="Methyltransf_23"/>
    <property type="match status" value="1"/>
</dbReference>
<dbReference type="GO" id="GO:0032259">
    <property type="term" value="P:methylation"/>
    <property type="evidence" value="ECO:0007669"/>
    <property type="project" value="UniProtKB-KW"/>
</dbReference>
<dbReference type="STRING" id="1314790.A0A1Y1WQ40"/>
<reference evidence="1 2" key="1">
    <citation type="submission" date="2016-07" db="EMBL/GenBank/DDBJ databases">
        <title>Pervasive Adenine N6-methylation of Active Genes in Fungi.</title>
        <authorList>
            <consortium name="DOE Joint Genome Institute"/>
            <person name="Mondo S.J."/>
            <person name="Dannebaum R.O."/>
            <person name="Kuo R.C."/>
            <person name="Labutti K."/>
            <person name="Haridas S."/>
            <person name="Kuo A."/>
            <person name="Salamov A."/>
            <person name="Ahrendt S.R."/>
            <person name="Lipzen A."/>
            <person name="Sullivan W."/>
            <person name="Andreopoulos W.B."/>
            <person name="Clum A."/>
            <person name="Lindquist E."/>
            <person name="Daum C."/>
            <person name="Ramamoorthy G.K."/>
            <person name="Gryganskyi A."/>
            <person name="Culley D."/>
            <person name="Magnuson J.K."/>
            <person name="James T.Y."/>
            <person name="O'Malley M.A."/>
            <person name="Stajich J.E."/>
            <person name="Spatafora J.W."/>
            <person name="Visel A."/>
            <person name="Grigoriev I.V."/>
        </authorList>
    </citation>
    <scope>NUCLEOTIDE SEQUENCE [LARGE SCALE GENOMIC DNA]</scope>
    <source>
        <strain evidence="1 2">CBS 931.73</strain>
    </source>
</reference>
<evidence type="ECO:0000313" key="1">
    <source>
        <dbReference type="EMBL" id="ORX75602.1"/>
    </source>
</evidence>
<keyword evidence="1" id="KW-0808">Transferase</keyword>
<dbReference type="InParanoid" id="A0A1Y1WQ40"/>
<dbReference type="SUPFAM" id="SSF53335">
    <property type="entry name" value="S-adenosyl-L-methionine-dependent methyltransferases"/>
    <property type="match status" value="1"/>
</dbReference>
<dbReference type="OrthoDB" id="66144at2759"/>
<dbReference type="EMBL" id="MCFE01001003">
    <property type="protein sequence ID" value="ORX75602.1"/>
    <property type="molecule type" value="Genomic_DNA"/>
</dbReference>
<accession>A0A1Y1WQ40</accession>
<keyword evidence="2" id="KW-1185">Reference proteome</keyword>
<protein>
    <submittedName>
        <fullName evidence="1">S-adenosyl-L-methionine-dependent methyltransferase</fullName>
    </submittedName>
</protein>
<keyword evidence="1" id="KW-0489">Methyltransferase</keyword>
<proteinExistence type="predicted"/>
<comment type="caution">
    <text evidence="1">The sequence shown here is derived from an EMBL/GenBank/DDBJ whole genome shotgun (WGS) entry which is preliminary data.</text>
</comment>
<gene>
    <name evidence="1" type="ORF">K493DRAFT_364052</name>
</gene>
<dbReference type="CDD" id="cd02440">
    <property type="entry name" value="AdoMet_MTases"/>
    <property type="match status" value="1"/>
</dbReference>
<organism evidence="1 2">
    <name type="scientific">Basidiobolus meristosporus CBS 931.73</name>
    <dbReference type="NCBI Taxonomy" id="1314790"/>
    <lineage>
        <taxon>Eukaryota</taxon>
        <taxon>Fungi</taxon>
        <taxon>Fungi incertae sedis</taxon>
        <taxon>Zoopagomycota</taxon>
        <taxon>Entomophthoromycotina</taxon>
        <taxon>Basidiobolomycetes</taxon>
        <taxon>Basidiobolales</taxon>
        <taxon>Basidiobolaceae</taxon>
        <taxon>Basidiobolus</taxon>
    </lineage>
</organism>
<sequence>MSEVPRSRTPGNVVYVKQMDDFYNSWSEVYDNDGNVLQKVDDLRFKEALPRLMSGVSAASSGKSIRLLDFGCGTGRNILNLMGIQKEIPDSPFAEQASHWETVDIVAMDVSQGMMSKAQAKLADLANLPTRSSFQGSLTVSWILQDITSNPTIPPQAKNVDIIYSTLVLEHLPDPSHFFRFAKQCLNPESGKLFISNMHPDMGDATSAGFYNPNTGEKVVGYSANHSAQNLIEQAEECGFILLEKIEDGVEDAAHAERLGPRAKKWVGVNMLLSLVFGLRN</sequence>
<dbReference type="PANTHER" id="PTHR43861">
    <property type="entry name" value="TRANS-ACONITATE 2-METHYLTRANSFERASE-RELATED"/>
    <property type="match status" value="1"/>
</dbReference>
<dbReference type="Proteomes" id="UP000193498">
    <property type="component" value="Unassembled WGS sequence"/>
</dbReference>
<dbReference type="GO" id="GO:0008168">
    <property type="term" value="F:methyltransferase activity"/>
    <property type="evidence" value="ECO:0007669"/>
    <property type="project" value="UniProtKB-KW"/>
</dbReference>